<reference evidence="6 7" key="1">
    <citation type="submission" date="2016-10" db="EMBL/GenBank/DDBJ databases">
        <authorList>
            <person name="de Groot N.N."/>
        </authorList>
    </citation>
    <scope>NUCLEOTIDE SEQUENCE [LARGE SCALE GENOMIC DNA]</scope>
    <source>
        <strain evidence="6 7">DSM 15230</strain>
    </source>
</reference>
<dbReference type="Pfam" id="PF01625">
    <property type="entry name" value="PMSR"/>
    <property type="match status" value="1"/>
</dbReference>
<keyword evidence="2" id="KW-0560">Oxidoreductase</keyword>
<evidence type="ECO:0000256" key="4">
    <source>
        <dbReference type="ARBA" id="ARBA00048782"/>
    </source>
</evidence>
<dbReference type="STRING" id="209880.SAMN02910343_01408"/>
<protein>
    <recommendedName>
        <fullName evidence="1">peptide-methionine (S)-S-oxide reductase</fullName>
        <ecNumber evidence="1">1.8.4.11</ecNumber>
    </recommendedName>
</protein>
<dbReference type="EC" id="1.8.4.11" evidence="1"/>
<dbReference type="PANTHER" id="PTHR42799">
    <property type="entry name" value="MITOCHONDRIAL PEPTIDE METHIONINE SULFOXIDE REDUCTASE"/>
    <property type="match status" value="1"/>
</dbReference>
<dbReference type="Proteomes" id="UP000199689">
    <property type="component" value="Unassembled WGS sequence"/>
</dbReference>
<dbReference type="OrthoDB" id="4174719at2"/>
<evidence type="ECO:0000256" key="3">
    <source>
        <dbReference type="ARBA" id="ARBA00047806"/>
    </source>
</evidence>
<dbReference type="GeneID" id="87756404"/>
<evidence type="ECO:0000259" key="5">
    <source>
        <dbReference type="Pfam" id="PF01625"/>
    </source>
</evidence>
<dbReference type="GO" id="GO:0008113">
    <property type="term" value="F:peptide-methionine (S)-S-oxide reductase activity"/>
    <property type="evidence" value="ECO:0007669"/>
    <property type="project" value="UniProtKB-EC"/>
</dbReference>
<dbReference type="InterPro" id="IPR036509">
    <property type="entry name" value="Met_Sox_Rdtase_MsrA_sf"/>
</dbReference>
<dbReference type="InterPro" id="IPR050162">
    <property type="entry name" value="MsrA_MetSO_reductase"/>
</dbReference>
<organism evidence="6 7">
    <name type="scientific">Allisonella histaminiformans</name>
    <dbReference type="NCBI Taxonomy" id="209880"/>
    <lineage>
        <taxon>Bacteria</taxon>
        <taxon>Bacillati</taxon>
        <taxon>Bacillota</taxon>
        <taxon>Negativicutes</taxon>
        <taxon>Veillonellales</taxon>
        <taxon>Veillonellaceae</taxon>
        <taxon>Allisonella</taxon>
    </lineage>
</organism>
<keyword evidence="7" id="KW-1185">Reference proteome</keyword>
<dbReference type="GO" id="GO:0034599">
    <property type="term" value="P:cellular response to oxidative stress"/>
    <property type="evidence" value="ECO:0007669"/>
    <property type="project" value="TreeGrafter"/>
</dbReference>
<dbReference type="AlphaFoldDB" id="A0A1G5WLC9"/>
<evidence type="ECO:0000313" key="7">
    <source>
        <dbReference type="Proteomes" id="UP000199689"/>
    </source>
</evidence>
<dbReference type="RefSeq" id="WP_091365252.1">
    <property type="nucleotide sequence ID" value="NZ_FMXA01000022.1"/>
</dbReference>
<dbReference type="NCBIfam" id="NF004038">
    <property type="entry name" value="PRK05528.1"/>
    <property type="match status" value="1"/>
</dbReference>
<sequence length="159" mass="18318">MQTVYLAGGCLWSVQYFMNTIPGVVATEAGRANGKTDSLSSPYDGYVECVKVTYDEKQISARELTGHLFEIIDPYSINHQGMDYGEKYRTGVYSTDENVLKEARQFIAERPDADRIQVEVRPLTQYVPSAPEHQNHLERHPEDHYLCSIPWSLLRKYRR</sequence>
<name>A0A1G5WLC9_9FIRM</name>
<evidence type="ECO:0000256" key="2">
    <source>
        <dbReference type="ARBA" id="ARBA00023002"/>
    </source>
</evidence>
<evidence type="ECO:0000313" key="6">
    <source>
        <dbReference type="EMBL" id="SDA58045.1"/>
    </source>
</evidence>
<dbReference type="InterPro" id="IPR002569">
    <property type="entry name" value="Met_Sox_Rdtase_MsrA_dom"/>
</dbReference>
<dbReference type="PANTHER" id="PTHR42799:SF2">
    <property type="entry name" value="MITOCHONDRIAL PEPTIDE METHIONINE SULFOXIDE REDUCTASE"/>
    <property type="match status" value="1"/>
</dbReference>
<dbReference type="Gene3D" id="3.30.1060.10">
    <property type="entry name" value="Peptide methionine sulphoxide reductase MsrA"/>
    <property type="match status" value="1"/>
</dbReference>
<gene>
    <name evidence="6" type="ORF">SAMN02910343_01408</name>
</gene>
<comment type="catalytic activity">
    <reaction evidence="4">
        <text>[thioredoxin]-disulfide + L-methionine + H2O = L-methionine (S)-S-oxide + [thioredoxin]-dithiol</text>
        <dbReference type="Rhea" id="RHEA:19993"/>
        <dbReference type="Rhea" id="RHEA-COMP:10698"/>
        <dbReference type="Rhea" id="RHEA-COMP:10700"/>
        <dbReference type="ChEBI" id="CHEBI:15377"/>
        <dbReference type="ChEBI" id="CHEBI:29950"/>
        <dbReference type="ChEBI" id="CHEBI:50058"/>
        <dbReference type="ChEBI" id="CHEBI:57844"/>
        <dbReference type="ChEBI" id="CHEBI:58772"/>
        <dbReference type="EC" id="1.8.4.11"/>
    </reaction>
</comment>
<feature type="domain" description="Peptide methionine sulphoxide reductase MsrA" evidence="5">
    <location>
        <begin position="3"/>
        <end position="145"/>
    </location>
</feature>
<dbReference type="SUPFAM" id="SSF55068">
    <property type="entry name" value="Peptide methionine sulfoxide reductase"/>
    <property type="match status" value="1"/>
</dbReference>
<comment type="catalytic activity">
    <reaction evidence="3">
        <text>L-methionyl-[protein] + [thioredoxin]-disulfide + H2O = L-methionyl-(S)-S-oxide-[protein] + [thioredoxin]-dithiol</text>
        <dbReference type="Rhea" id="RHEA:14217"/>
        <dbReference type="Rhea" id="RHEA-COMP:10698"/>
        <dbReference type="Rhea" id="RHEA-COMP:10700"/>
        <dbReference type="Rhea" id="RHEA-COMP:12313"/>
        <dbReference type="Rhea" id="RHEA-COMP:12315"/>
        <dbReference type="ChEBI" id="CHEBI:15377"/>
        <dbReference type="ChEBI" id="CHEBI:16044"/>
        <dbReference type="ChEBI" id="CHEBI:29950"/>
        <dbReference type="ChEBI" id="CHEBI:44120"/>
        <dbReference type="ChEBI" id="CHEBI:50058"/>
        <dbReference type="EC" id="1.8.4.11"/>
    </reaction>
</comment>
<evidence type="ECO:0000256" key="1">
    <source>
        <dbReference type="ARBA" id="ARBA00012502"/>
    </source>
</evidence>
<accession>A0A1G5WLC9</accession>
<proteinExistence type="predicted"/>
<dbReference type="GO" id="GO:0005737">
    <property type="term" value="C:cytoplasm"/>
    <property type="evidence" value="ECO:0007669"/>
    <property type="project" value="TreeGrafter"/>
</dbReference>
<dbReference type="EMBL" id="FMXA01000022">
    <property type="protein sequence ID" value="SDA58045.1"/>
    <property type="molecule type" value="Genomic_DNA"/>
</dbReference>